<dbReference type="RefSeq" id="WP_057506274.1">
    <property type="nucleotide sequence ID" value="NZ_LLXS01000030.1"/>
</dbReference>
<evidence type="ECO:0000256" key="12">
    <source>
        <dbReference type="ARBA" id="ARBA00047283"/>
    </source>
</evidence>
<dbReference type="SUPFAM" id="SSF53335">
    <property type="entry name" value="S-adenosyl-L-methionine-dependent methyltransferases"/>
    <property type="match status" value="1"/>
</dbReference>
<dbReference type="PROSITE" id="PS51686">
    <property type="entry name" value="SAM_MT_RSMB_NOP"/>
    <property type="match status" value="1"/>
</dbReference>
<accession>A0A0R0AGI0</accession>
<dbReference type="FunFam" id="3.30.70.1170:FF:000002">
    <property type="entry name" value="Ribosomal RNA small subunit methyltransferase B"/>
    <property type="match status" value="1"/>
</dbReference>
<evidence type="ECO:0000256" key="13">
    <source>
        <dbReference type="PROSITE-ProRule" id="PRU01023"/>
    </source>
</evidence>
<sequence>MAGATSTPWGNRTATAQPGVQTRALAAKVLAAVIGKGRSLKAELGAALPKLEDGRDRALLEAICFAALRRRTVYDQALQQWLQKPLGPRDADLRAVLMAGFAQLDVLQLPAHAALSATVDAARALGRERQAGMVNALLRRAQREGFADARAEDAWPSWLLARVREDWPQQADMILNESLQPAPLWLRVNGQQHSREAYLALLEAAGIEALAEPLSANAVRLPVAVPVASLPRFAQGAVSVQDLSAQQVADALRPAAGARVLDACAAPGGKSAHLLERDPGLQLLALDVDARRLSRIGETFARTGVGARAKIQAADAADTARWWDGQPFDSVLLDAPCSATGIIRRQPDVLLHRRPDDITALVALQARLLDALWPVLRPGGVLLYSTCSILRQENQQQVARFLARTPDARIEALPEGFGHAVDGTRQRLPGEHGGDGFFYARLVKTALT</sequence>
<evidence type="ECO:0000256" key="10">
    <source>
        <dbReference type="ARBA" id="ARBA00030399"/>
    </source>
</evidence>
<evidence type="ECO:0000313" key="15">
    <source>
        <dbReference type="EMBL" id="KRG40926.1"/>
    </source>
</evidence>
<dbReference type="SUPFAM" id="SSF48013">
    <property type="entry name" value="NusB-like"/>
    <property type="match status" value="1"/>
</dbReference>
<dbReference type="Gene3D" id="3.40.50.150">
    <property type="entry name" value="Vaccinia Virus protein VP39"/>
    <property type="match status" value="1"/>
</dbReference>
<dbReference type="Gene3D" id="3.30.70.1170">
    <property type="entry name" value="Sun protein, domain 3"/>
    <property type="match status" value="1"/>
</dbReference>
<dbReference type="AlphaFoldDB" id="A0A0R0AGI0"/>
<dbReference type="EMBL" id="LLXS01000030">
    <property type="protein sequence ID" value="KRG40926.1"/>
    <property type="molecule type" value="Genomic_DNA"/>
</dbReference>
<keyword evidence="6 13" id="KW-0489">Methyltransferase</keyword>
<feature type="binding site" evidence="13">
    <location>
        <position position="315"/>
    </location>
    <ligand>
        <name>S-adenosyl-L-methionine</name>
        <dbReference type="ChEBI" id="CHEBI:59789"/>
    </ligand>
</feature>
<dbReference type="Pfam" id="PF01029">
    <property type="entry name" value="NusB"/>
    <property type="match status" value="1"/>
</dbReference>
<keyword evidence="4" id="KW-0963">Cytoplasm</keyword>
<dbReference type="PANTHER" id="PTHR22807">
    <property type="entry name" value="NOP2 YEAST -RELATED NOL1/NOP2/FMU SUN DOMAIN-CONTAINING"/>
    <property type="match status" value="1"/>
</dbReference>
<evidence type="ECO:0000256" key="6">
    <source>
        <dbReference type="ARBA" id="ARBA00022603"/>
    </source>
</evidence>
<keyword evidence="8 13" id="KW-0949">S-adenosyl-L-methionine</keyword>
<comment type="catalytic activity">
    <reaction evidence="12">
        <text>cytidine(967) in 16S rRNA + S-adenosyl-L-methionine = 5-methylcytidine(967) in 16S rRNA + S-adenosyl-L-homocysteine + H(+)</text>
        <dbReference type="Rhea" id="RHEA:42748"/>
        <dbReference type="Rhea" id="RHEA-COMP:10219"/>
        <dbReference type="Rhea" id="RHEA-COMP:10220"/>
        <dbReference type="ChEBI" id="CHEBI:15378"/>
        <dbReference type="ChEBI" id="CHEBI:57856"/>
        <dbReference type="ChEBI" id="CHEBI:59789"/>
        <dbReference type="ChEBI" id="CHEBI:74483"/>
        <dbReference type="ChEBI" id="CHEBI:82748"/>
        <dbReference type="EC" id="2.1.1.176"/>
    </reaction>
</comment>
<dbReference type="Proteomes" id="UP000050836">
    <property type="component" value="Unassembled WGS sequence"/>
</dbReference>
<feature type="active site" description="Nucleophile" evidence="13">
    <location>
        <position position="387"/>
    </location>
</feature>
<dbReference type="Pfam" id="PF22458">
    <property type="entry name" value="RsmF-B_ferredox"/>
    <property type="match status" value="1"/>
</dbReference>
<comment type="caution">
    <text evidence="15">The sequence shown here is derived from an EMBL/GenBank/DDBJ whole genome shotgun (WGS) entry which is preliminary data.</text>
</comment>
<dbReference type="CDD" id="cd02440">
    <property type="entry name" value="AdoMet_MTases"/>
    <property type="match status" value="1"/>
</dbReference>
<evidence type="ECO:0000256" key="5">
    <source>
        <dbReference type="ARBA" id="ARBA00022552"/>
    </source>
</evidence>
<keyword evidence="9 13" id="KW-0694">RNA-binding</keyword>
<dbReference type="GO" id="GO:0070475">
    <property type="term" value="P:rRNA base methylation"/>
    <property type="evidence" value="ECO:0007669"/>
    <property type="project" value="TreeGrafter"/>
</dbReference>
<evidence type="ECO:0000259" key="14">
    <source>
        <dbReference type="PROSITE" id="PS51686"/>
    </source>
</evidence>
<feature type="binding site" evidence="13">
    <location>
        <position position="334"/>
    </location>
    <ligand>
        <name>S-adenosyl-L-methionine</name>
        <dbReference type="ChEBI" id="CHEBI:59789"/>
    </ligand>
</feature>
<evidence type="ECO:0000256" key="11">
    <source>
        <dbReference type="ARBA" id="ARBA00031088"/>
    </source>
</evidence>
<dbReference type="InterPro" id="IPR049560">
    <property type="entry name" value="MeTrfase_RsmB-F_NOP2_cat"/>
</dbReference>
<dbReference type="GO" id="GO:0003723">
    <property type="term" value="F:RNA binding"/>
    <property type="evidence" value="ECO:0007669"/>
    <property type="project" value="UniProtKB-UniRule"/>
</dbReference>
<evidence type="ECO:0000256" key="8">
    <source>
        <dbReference type="ARBA" id="ARBA00022691"/>
    </source>
</evidence>
<dbReference type="PRINTS" id="PR02008">
    <property type="entry name" value="RCMTFAMILY"/>
</dbReference>
<dbReference type="PANTHER" id="PTHR22807:SF61">
    <property type="entry name" value="NOL1_NOP2_SUN FAMILY PROTEIN _ ANTITERMINATION NUSB DOMAIN-CONTAINING PROTEIN"/>
    <property type="match status" value="1"/>
</dbReference>
<dbReference type="InterPro" id="IPR035926">
    <property type="entry name" value="NusB-like_sf"/>
</dbReference>
<feature type="domain" description="SAM-dependent MTase RsmB/NOP-type" evidence="14">
    <location>
        <begin position="174"/>
        <end position="445"/>
    </location>
</feature>
<dbReference type="InterPro" id="IPR029063">
    <property type="entry name" value="SAM-dependent_MTases_sf"/>
</dbReference>
<dbReference type="InterPro" id="IPR006027">
    <property type="entry name" value="NusB_RsmB_TIM44"/>
</dbReference>
<dbReference type="NCBIfam" id="NF008149">
    <property type="entry name" value="PRK10901.1"/>
    <property type="match status" value="1"/>
</dbReference>
<dbReference type="NCBIfam" id="TIGR00563">
    <property type="entry name" value="rsmB"/>
    <property type="match status" value="1"/>
</dbReference>
<dbReference type="InterPro" id="IPR001678">
    <property type="entry name" value="MeTrfase_RsmB-F_NOP2_dom"/>
</dbReference>
<dbReference type="Pfam" id="PF01189">
    <property type="entry name" value="Methyltr_RsmB-F"/>
    <property type="match status" value="1"/>
</dbReference>
<evidence type="ECO:0000256" key="9">
    <source>
        <dbReference type="ARBA" id="ARBA00022884"/>
    </source>
</evidence>
<name>A0A0R0AGI0_9GAMM</name>
<dbReference type="EC" id="2.1.1.176" evidence="3"/>
<dbReference type="GO" id="GO:0009383">
    <property type="term" value="F:rRNA (cytosine-C5-)-methyltransferase activity"/>
    <property type="evidence" value="ECO:0007669"/>
    <property type="project" value="TreeGrafter"/>
</dbReference>
<evidence type="ECO:0000256" key="1">
    <source>
        <dbReference type="ARBA" id="ARBA00002724"/>
    </source>
</evidence>
<proteinExistence type="inferred from homology"/>
<gene>
    <name evidence="15" type="ORF">ARC78_12240</name>
</gene>
<comment type="function">
    <text evidence="1">Specifically methylates the cytosine at position 967 (m5C967) of 16S rRNA.</text>
</comment>
<feature type="binding site" evidence="13">
    <location>
        <begin position="264"/>
        <end position="270"/>
    </location>
    <ligand>
        <name>S-adenosyl-L-methionine</name>
        <dbReference type="ChEBI" id="CHEBI:59789"/>
    </ligand>
</feature>
<dbReference type="InterPro" id="IPR054728">
    <property type="entry name" value="RsmB-like_ferredoxin"/>
</dbReference>
<comment type="subcellular location">
    <subcellularLocation>
        <location evidence="2">Cytoplasm</location>
    </subcellularLocation>
</comment>
<keyword evidence="16" id="KW-1185">Reference proteome</keyword>
<organism evidence="15 16">
    <name type="scientific">Stenotrophomonas pictorum JCM 9942</name>
    <dbReference type="NCBI Taxonomy" id="1236960"/>
    <lineage>
        <taxon>Bacteria</taxon>
        <taxon>Pseudomonadati</taxon>
        <taxon>Pseudomonadota</taxon>
        <taxon>Gammaproteobacteria</taxon>
        <taxon>Lysobacterales</taxon>
        <taxon>Lysobacteraceae</taxon>
        <taxon>Stenotrophomonas</taxon>
    </lineage>
</organism>
<dbReference type="FunFam" id="3.40.50.150:FF:000022">
    <property type="entry name" value="Ribosomal RNA small subunit methyltransferase B"/>
    <property type="match status" value="1"/>
</dbReference>
<reference evidence="15 16" key="1">
    <citation type="submission" date="2015-10" db="EMBL/GenBank/DDBJ databases">
        <title>Genome sequencing and analysis of members of genus Stenotrophomonas.</title>
        <authorList>
            <person name="Patil P.P."/>
            <person name="Midha S."/>
            <person name="Patil P.B."/>
        </authorList>
    </citation>
    <scope>NUCLEOTIDE SEQUENCE [LARGE SCALE GENOMIC DNA]</scope>
    <source>
        <strain evidence="15 16">JCM 9942</strain>
    </source>
</reference>
<keyword evidence="5" id="KW-0698">rRNA processing</keyword>
<dbReference type="Gene3D" id="1.10.940.10">
    <property type="entry name" value="NusB-like"/>
    <property type="match status" value="1"/>
</dbReference>
<dbReference type="InterPro" id="IPR023267">
    <property type="entry name" value="RCMT"/>
</dbReference>
<keyword evidence="7 13" id="KW-0808">Transferase</keyword>
<protein>
    <recommendedName>
        <fullName evidence="3">16S rRNA (cytosine(967)-C(5))-methyltransferase</fullName>
        <ecNumber evidence="3">2.1.1.176</ecNumber>
    </recommendedName>
    <alternativeName>
        <fullName evidence="10">16S rRNA m5C967 methyltransferase</fullName>
    </alternativeName>
    <alternativeName>
        <fullName evidence="11">rRNA (cytosine-C(5)-)-methyltransferase RsmB</fullName>
    </alternativeName>
</protein>
<comment type="similarity">
    <text evidence="13">Belongs to the class I-like SAM-binding methyltransferase superfamily. RsmB/NOP family.</text>
</comment>
<feature type="binding site" evidence="13">
    <location>
        <position position="287"/>
    </location>
    <ligand>
        <name>S-adenosyl-L-methionine</name>
        <dbReference type="ChEBI" id="CHEBI:59789"/>
    </ligand>
</feature>
<evidence type="ECO:0000313" key="16">
    <source>
        <dbReference type="Proteomes" id="UP000050836"/>
    </source>
</evidence>
<evidence type="ECO:0000256" key="3">
    <source>
        <dbReference type="ARBA" id="ARBA00012140"/>
    </source>
</evidence>
<evidence type="ECO:0000256" key="7">
    <source>
        <dbReference type="ARBA" id="ARBA00022679"/>
    </source>
</evidence>
<dbReference type="GO" id="GO:0006355">
    <property type="term" value="P:regulation of DNA-templated transcription"/>
    <property type="evidence" value="ECO:0007669"/>
    <property type="project" value="InterPro"/>
</dbReference>
<evidence type="ECO:0000256" key="2">
    <source>
        <dbReference type="ARBA" id="ARBA00004496"/>
    </source>
</evidence>
<dbReference type="InterPro" id="IPR004573">
    <property type="entry name" value="rRNA_ssu_MeTfrase_B"/>
</dbReference>
<dbReference type="GO" id="GO:0005829">
    <property type="term" value="C:cytosol"/>
    <property type="evidence" value="ECO:0007669"/>
    <property type="project" value="TreeGrafter"/>
</dbReference>
<evidence type="ECO:0000256" key="4">
    <source>
        <dbReference type="ARBA" id="ARBA00022490"/>
    </source>
</evidence>